<organism evidence="7 8">
    <name type="scientific">Paracoccus solventivorans</name>
    <dbReference type="NCBI Taxonomy" id="53463"/>
    <lineage>
        <taxon>Bacteria</taxon>
        <taxon>Pseudomonadati</taxon>
        <taxon>Pseudomonadota</taxon>
        <taxon>Alphaproteobacteria</taxon>
        <taxon>Rhodobacterales</taxon>
        <taxon>Paracoccaceae</taxon>
        <taxon>Paracoccus</taxon>
    </lineage>
</organism>
<proteinExistence type="inferred from homology"/>
<dbReference type="OrthoDB" id="268975at2"/>
<keyword evidence="8" id="KW-1185">Reference proteome</keyword>
<dbReference type="GO" id="GO:0016020">
    <property type="term" value="C:membrane"/>
    <property type="evidence" value="ECO:0007669"/>
    <property type="project" value="UniProtKB-SubCell"/>
</dbReference>
<evidence type="ECO:0000256" key="2">
    <source>
        <dbReference type="ARBA" id="ARBA00022729"/>
    </source>
</evidence>
<dbReference type="RefSeq" id="WP_159435579.1">
    <property type="nucleotide sequence ID" value="NZ_FRCK01000012.1"/>
</dbReference>
<evidence type="ECO:0000259" key="6">
    <source>
        <dbReference type="Pfam" id="PF13505"/>
    </source>
</evidence>
<dbReference type="AlphaFoldDB" id="A0A1M7JK07"/>
<evidence type="ECO:0000256" key="4">
    <source>
        <dbReference type="ARBA" id="ARBA00038306"/>
    </source>
</evidence>
<dbReference type="InterPro" id="IPR011250">
    <property type="entry name" value="OMP/PagP_B-barrel"/>
</dbReference>
<accession>A0A1M7JK07</accession>
<dbReference type="PANTHER" id="PTHR34001:SF3">
    <property type="entry name" value="BLL7405 PROTEIN"/>
    <property type="match status" value="1"/>
</dbReference>
<feature type="chain" id="PRO_5012252300" evidence="5">
    <location>
        <begin position="22"/>
        <end position="213"/>
    </location>
</feature>
<protein>
    <submittedName>
        <fullName evidence="7">Outer membrane immunogenic protein</fullName>
    </submittedName>
</protein>
<dbReference type="InterPro" id="IPR027385">
    <property type="entry name" value="Beta-barrel_OMP"/>
</dbReference>
<evidence type="ECO:0000256" key="5">
    <source>
        <dbReference type="SAM" id="SignalP"/>
    </source>
</evidence>
<sequence length="213" mass="22274">MRKYAALASSLAALAAAPALAGGYVAPVADVEPVVAVTPAPIVGTWAGGYLGANVNYGKAEFDPSEGAPEPDGANFALRGGYDWQRGNGVFGLGAEYNLAKYEDEVTIAGEPPVTADVQLKNVGTVFLRAGYAFSDQLMAYGLLGYTHAKLEAPGLSENVDGGTVGLGAEYRFNPNWSGYAEYAYTDLGSVGDEELSSDLDLNQVKLGVNFRF</sequence>
<dbReference type="PANTHER" id="PTHR34001">
    <property type="entry name" value="BLL7405 PROTEIN"/>
    <property type="match status" value="1"/>
</dbReference>
<evidence type="ECO:0000256" key="3">
    <source>
        <dbReference type="ARBA" id="ARBA00023136"/>
    </source>
</evidence>
<reference evidence="8" key="1">
    <citation type="submission" date="2016-11" db="EMBL/GenBank/DDBJ databases">
        <authorList>
            <person name="Varghese N."/>
            <person name="Submissions S."/>
        </authorList>
    </citation>
    <scope>NUCLEOTIDE SEQUENCE [LARGE SCALE GENOMIC DNA]</scope>
    <source>
        <strain evidence="8">DSM 6637</strain>
    </source>
</reference>
<feature type="signal peptide" evidence="5">
    <location>
        <begin position="1"/>
        <end position="21"/>
    </location>
</feature>
<dbReference type="InterPro" id="IPR051692">
    <property type="entry name" value="OMP-like"/>
</dbReference>
<feature type="domain" description="Outer membrane protein beta-barrel" evidence="6">
    <location>
        <begin position="34"/>
        <end position="213"/>
    </location>
</feature>
<comment type="subcellular location">
    <subcellularLocation>
        <location evidence="1">Membrane</location>
    </subcellularLocation>
</comment>
<evidence type="ECO:0000313" key="8">
    <source>
        <dbReference type="Proteomes" id="UP000184444"/>
    </source>
</evidence>
<keyword evidence="2 5" id="KW-0732">Signal</keyword>
<evidence type="ECO:0000256" key="1">
    <source>
        <dbReference type="ARBA" id="ARBA00004370"/>
    </source>
</evidence>
<dbReference type="EMBL" id="FRCK01000012">
    <property type="protein sequence ID" value="SHM53296.1"/>
    <property type="molecule type" value="Genomic_DNA"/>
</dbReference>
<dbReference type="SUPFAM" id="SSF56925">
    <property type="entry name" value="OMPA-like"/>
    <property type="match status" value="1"/>
</dbReference>
<dbReference type="Gene3D" id="2.40.160.20">
    <property type="match status" value="1"/>
</dbReference>
<dbReference type="STRING" id="53463.SAMN05444389_11256"/>
<evidence type="ECO:0000313" key="7">
    <source>
        <dbReference type="EMBL" id="SHM53296.1"/>
    </source>
</evidence>
<comment type="similarity">
    <text evidence="4">Belongs to the Omp25/RopB family.</text>
</comment>
<name>A0A1M7JK07_9RHOB</name>
<gene>
    <name evidence="7" type="ORF">SAMN05444389_11256</name>
</gene>
<dbReference type="Proteomes" id="UP000184444">
    <property type="component" value="Unassembled WGS sequence"/>
</dbReference>
<keyword evidence="3" id="KW-0472">Membrane</keyword>
<dbReference type="Pfam" id="PF13505">
    <property type="entry name" value="OMP_b-brl"/>
    <property type="match status" value="1"/>
</dbReference>